<sequence length="324" mass="37141">MNSPPINVKPSVGDEAIRATNDDASSCKRFAIEKGYWIDPFLPSFIKSPERKPPEINRGYFARVYSIKQLIDAFFKEVQGKAQIINLGAGFDTLFWRLKHEDIANISCFIDVDFPTVTSRKCHHIKNTPGLLQYLHDEDSEVQVSNSELHSHIYHIIAADLRNVPEFETKINQCQLDYNLPTLILTECVLVYMKPSESNNLLKWMSAKLPTSVFINYEQVNMKDKFGEVMLSNLNSRGCGLPGIDSCASLKTQIERFTENGWDSAKAWDMNDIYSRIPRKEIERIEKLEFLDERELLQQLFFHYCIAIGYRDSNNIGLSSISIG</sequence>
<dbReference type="AlphaFoldDB" id="A0A9N6ZH85"/>
<keyword evidence="6 7" id="KW-0949">S-adenosyl-L-methionine</keyword>
<dbReference type="GO" id="GO:0005829">
    <property type="term" value="C:cytosol"/>
    <property type="evidence" value="ECO:0007669"/>
    <property type="project" value="TreeGrafter"/>
</dbReference>
<organism evidence="9">
    <name type="scientific">Lynceus sp. MCZ IZ 141354</name>
    <dbReference type="NCBI Taxonomy" id="1930659"/>
    <lineage>
        <taxon>Eukaryota</taxon>
        <taxon>Metazoa</taxon>
        <taxon>Ecdysozoa</taxon>
        <taxon>Arthropoda</taxon>
        <taxon>Crustacea</taxon>
        <taxon>Branchiopoda</taxon>
        <taxon>Diplostraca</taxon>
        <taxon>Laevicaudata</taxon>
        <taxon>Lynceidae</taxon>
        <taxon>Lynceus</taxon>
    </lineage>
</organism>
<dbReference type="PIRSF" id="PIRSF016305">
    <property type="entry name" value="LCM_mtfrase"/>
    <property type="match status" value="1"/>
</dbReference>
<dbReference type="InterPro" id="IPR029063">
    <property type="entry name" value="SAM-dependent_MTases_sf"/>
</dbReference>
<evidence type="ECO:0000313" key="9">
    <source>
        <dbReference type="EMBL" id="CAG4645626.1"/>
    </source>
</evidence>
<evidence type="ECO:0000256" key="6">
    <source>
        <dbReference type="ARBA" id="ARBA00022691"/>
    </source>
</evidence>
<feature type="binding site" evidence="8">
    <location>
        <position position="187"/>
    </location>
    <ligand>
        <name>S-adenosyl-L-methionine</name>
        <dbReference type="ChEBI" id="CHEBI:59789"/>
    </ligand>
</feature>
<evidence type="ECO:0000256" key="2">
    <source>
        <dbReference type="ARBA" id="ARBA00003455"/>
    </source>
</evidence>
<dbReference type="GO" id="GO:0018423">
    <property type="term" value="F:protein C-terminal leucine carboxyl O-methyltransferase activity"/>
    <property type="evidence" value="ECO:0007669"/>
    <property type="project" value="UniProtKB-EC"/>
</dbReference>
<gene>
    <name evidence="9" type="primary">EOG090X08O3</name>
</gene>
<keyword evidence="4 7" id="KW-0489">Methyltransferase</keyword>
<dbReference type="PANTHER" id="PTHR13600">
    <property type="entry name" value="LEUCINE CARBOXYL METHYLTRANSFERASE"/>
    <property type="match status" value="1"/>
</dbReference>
<evidence type="ECO:0000256" key="3">
    <source>
        <dbReference type="ARBA" id="ARBA00010703"/>
    </source>
</evidence>
<feature type="binding site" evidence="8">
    <location>
        <position position="63"/>
    </location>
    <ligand>
        <name>S-adenosyl-L-methionine</name>
        <dbReference type="ChEBI" id="CHEBI:59789"/>
    </ligand>
</feature>
<dbReference type="Pfam" id="PF04072">
    <property type="entry name" value="LCM"/>
    <property type="match status" value="1"/>
</dbReference>
<evidence type="ECO:0000256" key="8">
    <source>
        <dbReference type="PIRSR" id="PIRSR016305-1"/>
    </source>
</evidence>
<reference evidence="9" key="1">
    <citation type="submission" date="2021-04" db="EMBL/GenBank/DDBJ databases">
        <authorList>
            <person name="Cornetti L."/>
        </authorList>
    </citation>
    <scope>NUCLEOTIDE SEQUENCE</scope>
</reference>
<name>A0A9N6ZH85_9CRUS</name>
<dbReference type="GO" id="GO:0009966">
    <property type="term" value="P:regulation of signal transduction"/>
    <property type="evidence" value="ECO:0007669"/>
    <property type="project" value="UniProtKB-ARBA"/>
</dbReference>
<evidence type="ECO:0000256" key="7">
    <source>
        <dbReference type="PIRNR" id="PIRNR016305"/>
    </source>
</evidence>
<keyword evidence="5 7" id="KW-0808">Transferase</keyword>
<dbReference type="EC" id="2.1.1.233" evidence="7"/>
<dbReference type="Gene3D" id="3.40.50.150">
    <property type="entry name" value="Vaccinia Virus protein VP39"/>
    <property type="match status" value="1"/>
</dbReference>
<protein>
    <recommendedName>
        <fullName evidence="7">Leucine carboxyl methyltransferase 1</fullName>
        <ecNumber evidence="7">2.1.1.233</ecNumber>
    </recommendedName>
</protein>
<comment type="similarity">
    <text evidence="3 7">Belongs to the methyltransferase superfamily. LCMT family.</text>
</comment>
<feature type="binding site" evidence="8">
    <location>
        <begin position="160"/>
        <end position="161"/>
    </location>
    <ligand>
        <name>S-adenosyl-L-methionine</name>
        <dbReference type="ChEBI" id="CHEBI:59789"/>
    </ligand>
</feature>
<evidence type="ECO:0000256" key="5">
    <source>
        <dbReference type="ARBA" id="ARBA00022679"/>
    </source>
</evidence>
<dbReference type="InterPro" id="IPR007213">
    <property type="entry name" value="Ppm1/Ppm2/Tcmp"/>
</dbReference>
<dbReference type="FunFam" id="3.40.50.150:FF:000092">
    <property type="entry name" value="Leucine carboxyl methyltransferase 1"/>
    <property type="match status" value="1"/>
</dbReference>
<comment type="catalytic activity">
    <reaction evidence="1 7">
        <text>[phosphatase 2A protein]-C-terminal L-leucine + S-adenosyl-L-methionine = [phosphatase 2A protein]-C-terminal L-leucine methyl ester + S-adenosyl-L-homocysteine</text>
        <dbReference type="Rhea" id="RHEA:48544"/>
        <dbReference type="Rhea" id="RHEA-COMP:12134"/>
        <dbReference type="Rhea" id="RHEA-COMP:12135"/>
        <dbReference type="ChEBI" id="CHEBI:57856"/>
        <dbReference type="ChEBI" id="CHEBI:59789"/>
        <dbReference type="ChEBI" id="CHEBI:90516"/>
        <dbReference type="ChEBI" id="CHEBI:90517"/>
        <dbReference type="EC" id="2.1.1.233"/>
    </reaction>
</comment>
<feature type="binding site" evidence="8">
    <location>
        <position position="88"/>
    </location>
    <ligand>
        <name>S-adenosyl-L-methionine</name>
        <dbReference type="ChEBI" id="CHEBI:59789"/>
    </ligand>
</feature>
<comment type="function">
    <text evidence="2 7">Methylates the carboxyl group of the C-terminal leucine residue of protein phosphatase 2A catalytic subunits to form alpha-leucine ester residues.</text>
</comment>
<dbReference type="PANTHER" id="PTHR13600:SF33">
    <property type="entry name" value="LEUCINE CARBOXYL METHYLTRANSFERASE 1"/>
    <property type="match status" value="1"/>
</dbReference>
<accession>A0A9N6ZH85</accession>
<proteinExistence type="inferred from homology"/>
<dbReference type="EMBL" id="OC988971">
    <property type="protein sequence ID" value="CAG4645626.1"/>
    <property type="molecule type" value="Genomic_DNA"/>
</dbReference>
<dbReference type="InterPro" id="IPR016651">
    <property type="entry name" value="LCMT1"/>
</dbReference>
<dbReference type="SUPFAM" id="SSF53335">
    <property type="entry name" value="S-adenosyl-L-methionine-dependent methyltransferases"/>
    <property type="match status" value="1"/>
</dbReference>
<evidence type="ECO:0000256" key="4">
    <source>
        <dbReference type="ARBA" id="ARBA00022603"/>
    </source>
</evidence>
<dbReference type="GO" id="GO:0032259">
    <property type="term" value="P:methylation"/>
    <property type="evidence" value="ECO:0007669"/>
    <property type="project" value="UniProtKB-KW"/>
</dbReference>
<evidence type="ECO:0000256" key="1">
    <source>
        <dbReference type="ARBA" id="ARBA00000724"/>
    </source>
</evidence>